<evidence type="ECO:0000259" key="7">
    <source>
        <dbReference type="Pfam" id="PF08543"/>
    </source>
</evidence>
<dbReference type="Gene3D" id="3.40.1190.20">
    <property type="match status" value="1"/>
</dbReference>
<dbReference type="Pfam" id="PF08543">
    <property type="entry name" value="Phos_pyr_kin"/>
    <property type="match status" value="1"/>
</dbReference>
<evidence type="ECO:0000256" key="3">
    <source>
        <dbReference type="ARBA" id="ARBA00022679"/>
    </source>
</evidence>
<feature type="domain" description="Pyridoxamine kinase/Phosphomethylpyrimidine kinase" evidence="7">
    <location>
        <begin position="16"/>
        <end position="263"/>
    </location>
</feature>
<dbReference type="Proteomes" id="UP000030111">
    <property type="component" value="Unassembled WGS sequence"/>
</dbReference>
<dbReference type="AlphaFoldDB" id="A0A0A2MNR1"/>
<dbReference type="GO" id="GO:0008902">
    <property type="term" value="F:hydroxymethylpyrimidine kinase activity"/>
    <property type="evidence" value="ECO:0007669"/>
    <property type="project" value="UniProtKB-EC"/>
</dbReference>
<evidence type="ECO:0000256" key="5">
    <source>
        <dbReference type="ARBA" id="ARBA00022777"/>
    </source>
</evidence>
<evidence type="ECO:0000256" key="1">
    <source>
        <dbReference type="ARBA" id="ARBA00004948"/>
    </source>
</evidence>
<organism evidence="8 9">
    <name type="scientific">Flavobacterium subsaxonicum WB 4.1-42 = DSM 21790</name>
    <dbReference type="NCBI Taxonomy" id="1121898"/>
    <lineage>
        <taxon>Bacteria</taxon>
        <taxon>Pseudomonadati</taxon>
        <taxon>Bacteroidota</taxon>
        <taxon>Flavobacteriia</taxon>
        <taxon>Flavobacteriales</taxon>
        <taxon>Flavobacteriaceae</taxon>
        <taxon>Flavobacterium</taxon>
    </lineage>
</organism>
<dbReference type="GO" id="GO:0005829">
    <property type="term" value="C:cytosol"/>
    <property type="evidence" value="ECO:0007669"/>
    <property type="project" value="TreeGrafter"/>
</dbReference>
<keyword evidence="6" id="KW-0067">ATP-binding</keyword>
<name>A0A0A2MNR1_9FLAO</name>
<dbReference type="eggNOG" id="COG0351">
    <property type="taxonomic scope" value="Bacteria"/>
</dbReference>
<dbReference type="GO" id="GO:0005524">
    <property type="term" value="F:ATP binding"/>
    <property type="evidence" value="ECO:0007669"/>
    <property type="project" value="UniProtKB-KW"/>
</dbReference>
<gene>
    <name evidence="8" type="ORF">Q766_05200</name>
</gene>
<keyword evidence="3 8" id="KW-0808">Transferase</keyword>
<sequence length="277" mass="29130">MKHYTYPTVLSIAGTDPSGGAGIQADLKTFSALGCYGMSVITALVAQNTCGVRAIHSVPVNFVKAQLESVLEDIRPNAIKIGMVHTLELVTAIAETLQQYPDIPVVFDPVMIATSGDRLIEESTVAGIVQQLFPLAAVITPNLDEAALLTGSPITTVPQMHEAGTAIMNLGCNALLLKGGHLQSAQLTSLLFTGSGAPEAYVSDKIETKNMHGSGCTLSSAIAAYLAQGKHLKDAVALAQEYVHGAILHASNVVIGKGNGPLNHFYNPLKMIKNEMD</sequence>
<keyword evidence="4" id="KW-0547">Nucleotide-binding</keyword>
<comment type="caution">
    <text evidence="8">The sequence shown here is derived from an EMBL/GenBank/DDBJ whole genome shotgun (WGS) entry which is preliminary data.</text>
</comment>
<evidence type="ECO:0000256" key="6">
    <source>
        <dbReference type="ARBA" id="ARBA00022840"/>
    </source>
</evidence>
<evidence type="ECO:0000256" key="4">
    <source>
        <dbReference type="ARBA" id="ARBA00022741"/>
    </source>
</evidence>
<dbReference type="GO" id="GO:0009228">
    <property type="term" value="P:thiamine biosynthetic process"/>
    <property type="evidence" value="ECO:0007669"/>
    <property type="project" value="InterPro"/>
</dbReference>
<dbReference type="RefSeq" id="WP_026990401.1">
    <property type="nucleotide sequence ID" value="NZ_AUGP01000017.1"/>
</dbReference>
<accession>A0A0A2MNR1</accession>
<dbReference type="NCBIfam" id="TIGR00097">
    <property type="entry name" value="HMP-P_kinase"/>
    <property type="match status" value="1"/>
</dbReference>
<dbReference type="STRING" id="1121898.GCA_000422725_01528"/>
<comment type="pathway">
    <text evidence="1">Cofactor biosynthesis; thiamine diphosphate biosynthesis.</text>
</comment>
<dbReference type="FunFam" id="3.40.1190.20:FF:000003">
    <property type="entry name" value="Phosphomethylpyrimidine kinase ThiD"/>
    <property type="match status" value="1"/>
</dbReference>
<dbReference type="EMBL" id="JRLY01000002">
    <property type="protein sequence ID" value="KGO94317.1"/>
    <property type="molecule type" value="Genomic_DNA"/>
</dbReference>
<reference evidence="8 9" key="1">
    <citation type="submission" date="2013-09" db="EMBL/GenBank/DDBJ databases">
        <authorList>
            <person name="Zeng Z."/>
            <person name="Chen C."/>
        </authorList>
    </citation>
    <scope>NUCLEOTIDE SEQUENCE [LARGE SCALE GENOMIC DNA]</scope>
    <source>
        <strain evidence="8 9">WB 4.1-42</strain>
    </source>
</reference>
<dbReference type="GO" id="GO:0008972">
    <property type="term" value="F:phosphomethylpyrimidine kinase activity"/>
    <property type="evidence" value="ECO:0007669"/>
    <property type="project" value="InterPro"/>
</dbReference>
<protein>
    <recommendedName>
        <fullName evidence="2">hydroxymethylpyrimidine kinase</fullName>
        <ecNumber evidence="2">2.7.1.49</ecNumber>
    </recommendedName>
</protein>
<dbReference type="InterPro" id="IPR029056">
    <property type="entry name" value="Ribokinase-like"/>
</dbReference>
<dbReference type="EC" id="2.7.1.49" evidence="2"/>
<keyword evidence="9" id="KW-1185">Reference proteome</keyword>
<dbReference type="InterPro" id="IPR013749">
    <property type="entry name" value="PM/HMP-P_kinase-1"/>
</dbReference>
<evidence type="ECO:0000256" key="2">
    <source>
        <dbReference type="ARBA" id="ARBA00012135"/>
    </source>
</evidence>
<dbReference type="OrthoDB" id="9810880at2"/>
<dbReference type="CDD" id="cd01169">
    <property type="entry name" value="HMPP_kinase"/>
    <property type="match status" value="1"/>
</dbReference>
<proteinExistence type="predicted"/>
<keyword evidence="5 8" id="KW-0418">Kinase</keyword>
<dbReference type="InterPro" id="IPR004399">
    <property type="entry name" value="HMP/HMP-P_kinase_dom"/>
</dbReference>
<evidence type="ECO:0000313" key="9">
    <source>
        <dbReference type="Proteomes" id="UP000030111"/>
    </source>
</evidence>
<dbReference type="PANTHER" id="PTHR20858:SF17">
    <property type="entry name" value="HYDROXYMETHYLPYRIMIDINE_PHOSPHOMETHYLPYRIMIDINE KINASE THI20-RELATED"/>
    <property type="match status" value="1"/>
</dbReference>
<dbReference type="PANTHER" id="PTHR20858">
    <property type="entry name" value="PHOSPHOMETHYLPYRIMIDINE KINASE"/>
    <property type="match status" value="1"/>
</dbReference>
<dbReference type="SUPFAM" id="SSF53613">
    <property type="entry name" value="Ribokinase-like"/>
    <property type="match status" value="1"/>
</dbReference>
<evidence type="ECO:0000313" key="8">
    <source>
        <dbReference type="EMBL" id="KGO94317.1"/>
    </source>
</evidence>